<accession>A0ABT2EF79</accession>
<dbReference type="PANTHER" id="PTHR37533:SF2">
    <property type="entry name" value="FLAGELLAR HOOK-LENGTH CONTROL PROTEIN"/>
    <property type="match status" value="1"/>
</dbReference>
<dbReference type="InterPro" id="IPR038610">
    <property type="entry name" value="FliK-like_C_sf"/>
</dbReference>
<keyword evidence="6" id="KW-0966">Cell projection</keyword>
<feature type="region of interest" description="Disordered" evidence="4">
    <location>
        <begin position="884"/>
        <end position="942"/>
    </location>
</feature>
<protein>
    <submittedName>
        <fullName evidence="6">Flagellar hook-length control protein FliK</fullName>
    </submittedName>
</protein>
<reference evidence="6" key="1">
    <citation type="submission" date="2021-11" db="EMBL/GenBank/DDBJ databases">
        <title>Halomonas sp., isolated from a coastal aquaculture zone in Dongshan Bay.</title>
        <authorList>
            <person name="Lin W."/>
        </authorList>
    </citation>
    <scope>NUCLEOTIDE SEQUENCE</scope>
    <source>
        <strain evidence="6">Yzlin-01</strain>
    </source>
</reference>
<comment type="caution">
    <text evidence="6">The sequence shown here is derived from an EMBL/GenBank/DDBJ whole genome shotgun (WGS) entry which is preliminary data.</text>
</comment>
<dbReference type="Gene3D" id="3.30.750.140">
    <property type="match status" value="3"/>
</dbReference>
<feature type="domain" description="Flagellar hook-length control protein-like C-terminal" evidence="5">
    <location>
        <begin position="306"/>
        <end position="381"/>
    </location>
</feature>
<comment type="similarity">
    <text evidence="2">Belongs to the FliK family.</text>
</comment>
<dbReference type="CDD" id="cd17470">
    <property type="entry name" value="T3SS_Flik_C"/>
    <property type="match status" value="3"/>
</dbReference>
<dbReference type="Proteomes" id="UP001165542">
    <property type="component" value="Unassembled WGS sequence"/>
</dbReference>
<evidence type="ECO:0000256" key="1">
    <source>
        <dbReference type="ARBA" id="ARBA00003944"/>
    </source>
</evidence>
<keyword evidence="7" id="KW-1185">Reference proteome</keyword>
<evidence type="ECO:0000313" key="6">
    <source>
        <dbReference type="EMBL" id="MCS2610243.1"/>
    </source>
</evidence>
<keyword evidence="6" id="KW-0969">Cilium</keyword>
<feature type="region of interest" description="Disordered" evidence="4">
    <location>
        <begin position="368"/>
        <end position="399"/>
    </location>
</feature>
<evidence type="ECO:0000313" key="7">
    <source>
        <dbReference type="Proteomes" id="UP001165542"/>
    </source>
</evidence>
<dbReference type="PANTHER" id="PTHR37533">
    <property type="entry name" value="FLAGELLAR HOOK-LENGTH CONTROL PROTEIN"/>
    <property type="match status" value="1"/>
</dbReference>
<feature type="compositionally biased region" description="Low complexity" evidence="4">
    <location>
        <begin position="385"/>
        <end position="397"/>
    </location>
</feature>
<dbReference type="InterPro" id="IPR052563">
    <property type="entry name" value="FliK"/>
</dbReference>
<feature type="domain" description="Flagellar hook-length control protein-like C-terminal" evidence="5">
    <location>
        <begin position="821"/>
        <end position="897"/>
    </location>
</feature>
<name>A0ABT2EF79_9GAMM</name>
<dbReference type="RefSeq" id="WP_259036751.1">
    <property type="nucleotide sequence ID" value="NZ_JAJISC010000006.1"/>
</dbReference>
<sequence>MNIQQLLTTFQSAGASNATPETTATSSAGFQRALGAAASALSDRFTLGDDNALATDAEGEQALAALLDGLDIELDAGALAELLADLGIQTEATLPGTTLDAAGIAADDGTTDETSGLDHIAQRLALMAAFAEPAPSSAPSASPQGVKQIAELLVISEGDAATLISALQGQRDARPAVDSMPRPAANSKSYPAVDFASRAAPFALASAPLVTQPQPTMWQPAAPLLDAAPTLRAEPATPVWSSMAILAAPLTTRAEEPSTSMAPLVGAADAAAPRLPMSPVPTAQTSVAAPVQSPAWPHQVVQFIQRGGEQHVQMQLHPAELGPLSIALTVGEQGTQAHFVSAHAQVRQVLEHVLPQLREALAEQGITLSDTSVGDQRRDQQEAFAEPAPSSAPSASPQGVKQIAELLAISEGDAASLIAALQGQRDARPAADSASRAAPFALASAPLATQAQATTWQPATPLDAAATLRTEPTTPAWSSMATLAAPLTTSAEEPSTSMAPLVGAADAAAPRLPMSPVPTAQASVATPVQSPAWPHQVGQQLVQFIQRGGEQHVQMQLHPAELGPLSVALTVGEQGTQAHFVSAHAQVRQVLEHALPQLREALAEQGITLSGTSVGELKRDQQEAFAQSGARRGMVDGSGGETSGLDQIAQRLALMAAFAAPAPSSAPSASPQGVKQIAELLAISEGDAATLIAAFQGQRDARPAVDSASRTAPFSLASAPLATQAQTTTWQPAASQLDAAAMLRAEPATPAWPSMAPLTAPLTTRFEEPSTSMAPLVGAADAASPRLPMSPASTVQTSVATPVQSPAWPQQVGQQLVQFIQRGGEQHVQMQLHPAELGPLSIALTVGEQGTQAHFVSAHAQVRQVLEHALPQLREALAEQGITLSDTSVGDQRRDQQEAFAQSSARRGMAGGSGDEPMTLDEGTAAQRPRSMTLDGRIDLYA</sequence>
<evidence type="ECO:0000256" key="4">
    <source>
        <dbReference type="SAM" id="MobiDB-lite"/>
    </source>
</evidence>
<dbReference type="InterPro" id="IPR021136">
    <property type="entry name" value="Flagellar_hook_control-like_C"/>
</dbReference>
<dbReference type="PRINTS" id="PR01007">
    <property type="entry name" value="FLGHOOKFLIK"/>
</dbReference>
<organism evidence="6 7">
    <name type="scientific">Halomonas dongshanensis</name>
    <dbReference type="NCBI Taxonomy" id="2890835"/>
    <lineage>
        <taxon>Bacteria</taxon>
        <taxon>Pseudomonadati</taxon>
        <taxon>Pseudomonadota</taxon>
        <taxon>Gammaproteobacteria</taxon>
        <taxon>Oceanospirillales</taxon>
        <taxon>Halomonadaceae</taxon>
        <taxon>Halomonas</taxon>
    </lineage>
</organism>
<keyword evidence="3" id="KW-1005">Bacterial flagellum biogenesis</keyword>
<comment type="function">
    <text evidence="1">Controls the length of the flagellar hook.</text>
</comment>
<dbReference type="InterPro" id="IPR001635">
    <property type="entry name" value="Flag_hook_Flik"/>
</dbReference>
<feature type="domain" description="Flagellar hook-length control protein-like C-terminal" evidence="5">
    <location>
        <begin position="546"/>
        <end position="622"/>
    </location>
</feature>
<evidence type="ECO:0000256" key="2">
    <source>
        <dbReference type="ARBA" id="ARBA00009149"/>
    </source>
</evidence>
<dbReference type="Pfam" id="PF02120">
    <property type="entry name" value="Flg_hook"/>
    <property type="match status" value="3"/>
</dbReference>
<evidence type="ECO:0000256" key="3">
    <source>
        <dbReference type="ARBA" id="ARBA00022795"/>
    </source>
</evidence>
<dbReference type="EMBL" id="JAJISC010000006">
    <property type="protein sequence ID" value="MCS2610243.1"/>
    <property type="molecule type" value="Genomic_DNA"/>
</dbReference>
<keyword evidence="6" id="KW-0282">Flagellum</keyword>
<proteinExistence type="inferred from homology"/>
<gene>
    <name evidence="6" type="ORF">LLY24_13045</name>
</gene>
<evidence type="ECO:0000259" key="5">
    <source>
        <dbReference type="Pfam" id="PF02120"/>
    </source>
</evidence>